<dbReference type="EMBL" id="UAWL01000006">
    <property type="protein sequence ID" value="SQB97559.1"/>
    <property type="molecule type" value="Genomic_DNA"/>
</dbReference>
<dbReference type="InterPro" id="IPR005184">
    <property type="entry name" value="DUF306_Meta_HslJ"/>
</dbReference>
<name>A0A2X3DDG2_9HELI</name>
<dbReference type="RefSeq" id="WP_147277887.1">
    <property type="nucleotide sequence ID" value="NZ_JAERIV010000035.1"/>
</dbReference>
<evidence type="ECO:0000259" key="3">
    <source>
        <dbReference type="Pfam" id="PF03724"/>
    </source>
</evidence>
<dbReference type="PANTHER" id="PTHR35535">
    <property type="entry name" value="HEAT SHOCK PROTEIN HSLJ"/>
    <property type="match status" value="1"/>
</dbReference>
<keyword evidence="2" id="KW-0812">Transmembrane</keyword>
<evidence type="ECO:0000313" key="5">
    <source>
        <dbReference type="Proteomes" id="UP000250166"/>
    </source>
</evidence>
<protein>
    <submittedName>
        <fullName evidence="4">Motility protein</fullName>
    </submittedName>
</protein>
<keyword evidence="2" id="KW-0472">Membrane</keyword>
<dbReference type="InterPro" id="IPR038670">
    <property type="entry name" value="HslJ-like_sf"/>
</dbReference>
<feature type="domain" description="DUF306" evidence="3">
    <location>
        <begin position="134"/>
        <end position="217"/>
    </location>
</feature>
<dbReference type="Gene3D" id="2.40.128.270">
    <property type="match status" value="1"/>
</dbReference>
<feature type="compositionally biased region" description="Acidic residues" evidence="1">
    <location>
        <begin position="100"/>
        <end position="109"/>
    </location>
</feature>
<accession>A0A2X3DDG2</accession>
<evidence type="ECO:0000313" key="4">
    <source>
        <dbReference type="EMBL" id="SQB97559.1"/>
    </source>
</evidence>
<proteinExistence type="predicted"/>
<dbReference type="PANTHER" id="PTHR35535:SF1">
    <property type="entry name" value="HEAT SHOCK PROTEIN HSLJ"/>
    <property type="match status" value="1"/>
</dbReference>
<dbReference type="AlphaFoldDB" id="A0A2X3DDG2"/>
<feature type="compositionally biased region" description="Polar residues" evidence="1">
    <location>
        <begin position="90"/>
        <end position="99"/>
    </location>
</feature>
<evidence type="ECO:0000256" key="2">
    <source>
        <dbReference type="SAM" id="Phobius"/>
    </source>
</evidence>
<feature type="transmembrane region" description="Helical" evidence="2">
    <location>
        <begin position="14"/>
        <end position="36"/>
    </location>
</feature>
<gene>
    <name evidence="4" type="ORF">NCTC13102_00264</name>
</gene>
<keyword evidence="2" id="KW-1133">Transmembrane helix</keyword>
<organism evidence="4 5">
    <name type="scientific">Helicobacter fennelliae</name>
    <dbReference type="NCBI Taxonomy" id="215"/>
    <lineage>
        <taxon>Bacteria</taxon>
        <taxon>Pseudomonadati</taxon>
        <taxon>Campylobacterota</taxon>
        <taxon>Epsilonproteobacteria</taxon>
        <taxon>Campylobacterales</taxon>
        <taxon>Helicobacteraceae</taxon>
        <taxon>Helicobacter</taxon>
    </lineage>
</organism>
<dbReference type="InterPro" id="IPR053147">
    <property type="entry name" value="Hsp_HslJ-like"/>
</dbReference>
<reference evidence="4 5" key="1">
    <citation type="submission" date="2018-06" db="EMBL/GenBank/DDBJ databases">
        <authorList>
            <consortium name="Pathogen Informatics"/>
            <person name="Doyle S."/>
        </authorList>
    </citation>
    <scope>NUCLEOTIDE SEQUENCE [LARGE SCALE GENOMIC DNA]</scope>
    <source>
        <strain evidence="4 5">NCTC13102</strain>
    </source>
</reference>
<feature type="region of interest" description="Disordered" evidence="1">
    <location>
        <begin position="82"/>
        <end position="122"/>
    </location>
</feature>
<evidence type="ECO:0000256" key="1">
    <source>
        <dbReference type="SAM" id="MobiDB-lite"/>
    </source>
</evidence>
<sequence>MCDIFWGRKLAKRLGAVVIFGCMVMLFGSCSLLNIVQKKLNEGEIKGGLHWRVDKIIVDNQEYQAPQVLAKIAQDKLQNKLNDTIDDNNDSTPTHTPNDTSDDIPDDNLADSAESKATQSQTTLQELAEIDGIATMDFDEKNGRISGSSGCSAYFASYTWTEKTIINITPGGQTRKICKPNEVMRFDFRFIRELEGSFIVLQPNDKSMILKGKQMQVFLSRQEAPDMTE</sequence>
<dbReference type="Pfam" id="PF03724">
    <property type="entry name" value="META"/>
    <property type="match status" value="1"/>
</dbReference>
<dbReference type="Proteomes" id="UP000250166">
    <property type="component" value="Unassembled WGS sequence"/>
</dbReference>